<dbReference type="GO" id="GO:0005524">
    <property type="term" value="F:ATP binding"/>
    <property type="evidence" value="ECO:0007669"/>
    <property type="project" value="UniProtKB-UniRule"/>
</dbReference>
<dbReference type="GO" id="GO:0051539">
    <property type="term" value="F:4 iron, 4 sulfur cluster binding"/>
    <property type="evidence" value="ECO:0007669"/>
    <property type="project" value="UniProtKB-UniRule"/>
</dbReference>
<dbReference type="Pfam" id="PF08369">
    <property type="entry name" value="PCP_red"/>
    <property type="match status" value="1"/>
</dbReference>
<keyword evidence="3 11" id="KW-0479">Metal-binding</keyword>
<evidence type="ECO:0000256" key="6">
    <source>
        <dbReference type="ARBA" id="ARBA00023002"/>
    </source>
</evidence>
<feature type="domain" description="Light-independent protochlorophyllide reductase subunit B-like C-terminal" evidence="13">
    <location>
        <begin position="492"/>
        <end position="536"/>
    </location>
</feature>
<evidence type="ECO:0000256" key="9">
    <source>
        <dbReference type="ARBA" id="ARBA00023171"/>
    </source>
</evidence>
<dbReference type="SUPFAM" id="SSF53807">
    <property type="entry name" value="Helical backbone' metal receptor"/>
    <property type="match status" value="1"/>
</dbReference>
<keyword evidence="5 11" id="KW-0067">ATP-binding</keyword>
<dbReference type="GO" id="GO:0016730">
    <property type="term" value="F:oxidoreductase activity, acting on iron-sulfur proteins as donors"/>
    <property type="evidence" value="ECO:0007669"/>
    <property type="project" value="InterPro"/>
</dbReference>
<keyword evidence="8 11" id="KW-0411">Iron-sulfur</keyword>
<protein>
    <recommendedName>
        <fullName evidence="11">Light-independent protochlorophyllide reductase subunit B</fullName>
        <shortName evidence="11">DPOR subunit B</shortName>
        <shortName evidence="11">LI-POR subunit B</shortName>
        <ecNumber evidence="11">1.3.7.7</ecNumber>
    </recommendedName>
</protein>
<dbReference type="InterPro" id="IPR000510">
    <property type="entry name" value="Nase/OxRdtase_comp1"/>
</dbReference>
<keyword evidence="7 11" id="KW-0408">Iron</keyword>
<comment type="cofactor">
    <cofactor evidence="11">
        <name>[4Fe-4S] cluster</name>
        <dbReference type="ChEBI" id="CHEBI:49883"/>
    </cofactor>
    <text evidence="11">Binds 1 [4Fe-4S] cluster per heterodimer. The cluster is bound at the heterodimer interface by residues from both subunits.</text>
</comment>
<evidence type="ECO:0000259" key="12">
    <source>
        <dbReference type="Pfam" id="PF00148"/>
    </source>
</evidence>
<evidence type="ECO:0000256" key="7">
    <source>
        <dbReference type="ARBA" id="ARBA00023004"/>
    </source>
</evidence>
<feature type="binding site" evidence="11">
    <location>
        <position position="36"/>
    </location>
    <ligand>
        <name>[4Fe-4S] cluster</name>
        <dbReference type="ChEBI" id="CHEBI:49883"/>
        <note>ligand shared with heterodimeric partner</note>
    </ligand>
</feature>
<name>A0A0E3V0X9_9BURK</name>
<dbReference type="AlphaFoldDB" id="A0A0E3V0X9"/>
<dbReference type="Gene3D" id="1.10.8.550">
    <property type="entry name" value="Proto-chlorophyllide reductase 57 kD subunit B"/>
    <property type="match status" value="1"/>
</dbReference>
<dbReference type="HAMAP" id="MF_00353">
    <property type="entry name" value="ChlB_BchB"/>
    <property type="match status" value="1"/>
</dbReference>
<dbReference type="GO" id="GO:0036070">
    <property type="term" value="P:light-independent bacteriochlorophyll biosynthetic process"/>
    <property type="evidence" value="ECO:0007669"/>
    <property type="project" value="UniProtKB-UniRule"/>
</dbReference>
<evidence type="ECO:0000313" key="15">
    <source>
        <dbReference type="Proteomes" id="UP000061135"/>
    </source>
</evidence>
<dbReference type="EMBL" id="CP007501">
    <property type="protein sequence ID" value="AKD25674.1"/>
    <property type="molecule type" value="Genomic_DNA"/>
</dbReference>
<proteinExistence type="inferred from homology"/>
<evidence type="ECO:0000259" key="13">
    <source>
        <dbReference type="Pfam" id="PF08369"/>
    </source>
</evidence>
<dbReference type="UniPathway" id="UPA00671"/>
<dbReference type="InterPro" id="IPR013580">
    <property type="entry name" value="LI-POR_suB-like_C"/>
</dbReference>
<dbReference type="NCBIfam" id="TIGR01278">
    <property type="entry name" value="DPOR_BchB"/>
    <property type="match status" value="1"/>
</dbReference>
<gene>
    <name evidence="11" type="primary">bchB</name>
    <name evidence="14" type="ORF">CL55_00013410</name>
</gene>
<dbReference type="Gene3D" id="3.40.50.1980">
    <property type="entry name" value="Nitrogenase molybdenum iron protein domain"/>
    <property type="match status" value="3"/>
</dbReference>
<accession>A0A0E3V0X9</accession>
<feature type="active site" description="Proton donor" evidence="11">
    <location>
        <position position="292"/>
    </location>
</feature>
<comment type="subunit">
    <text evidence="11">Protochlorophyllide reductase is composed of three subunits; BchL, BchN and BchB. Forms a heterotetramer of two BchB and two BchN subunits.</text>
</comment>
<dbReference type="InterPro" id="IPR016209">
    <property type="entry name" value="Protochlorophyllide_Rdtase"/>
</dbReference>
<evidence type="ECO:0000256" key="2">
    <source>
        <dbReference type="ARBA" id="ARBA00022531"/>
    </source>
</evidence>
<evidence type="ECO:0000313" key="14">
    <source>
        <dbReference type="EMBL" id="AKD25674.1"/>
    </source>
</evidence>
<dbReference type="EC" id="1.3.7.7" evidence="11"/>
<feature type="domain" description="Nitrogenase/oxidoreductase component 1" evidence="12">
    <location>
        <begin position="12"/>
        <end position="424"/>
    </location>
</feature>
<dbReference type="PIRSF" id="PIRSF000163">
    <property type="entry name" value="PCP_ChlB"/>
    <property type="match status" value="1"/>
</dbReference>
<dbReference type="OrthoDB" id="5717231at2"/>
<dbReference type="InterPro" id="IPR005969">
    <property type="entry name" value="Protochl_reductB"/>
</dbReference>
<keyword evidence="15" id="KW-1185">Reference proteome</keyword>
<keyword evidence="9 11" id="KW-0149">Chlorophyll biosynthesis</keyword>
<dbReference type="PANTHER" id="PTHR33712:SF7">
    <property type="entry name" value="LIGHT-INDEPENDENT PROTOCHLOROPHYLLIDE REDUCTASE SUBUNIT B"/>
    <property type="match status" value="1"/>
</dbReference>
<dbReference type="PANTHER" id="PTHR33712">
    <property type="entry name" value="LIGHT-INDEPENDENT PROTOCHLOROPHYLLIDE REDUCTASE SUBUNIT B"/>
    <property type="match status" value="1"/>
</dbReference>
<dbReference type="InterPro" id="IPR050152">
    <property type="entry name" value="ChlB/BchB/BchZ"/>
</dbReference>
<dbReference type="Proteomes" id="UP000061135">
    <property type="component" value="Chromosome"/>
</dbReference>
<evidence type="ECO:0000256" key="3">
    <source>
        <dbReference type="ARBA" id="ARBA00022723"/>
    </source>
</evidence>
<dbReference type="STRING" id="1835254.CL55_00013410"/>
<evidence type="ECO:0000256" key="10">
    <source>
        <dbReference type="ARBA" id="ARBA00023181"/>
    </source>
</evidence>
<evidence type="ECO:0000256" key="4">
    <source>
        <dbReference type="ARBA" id="ARBA00022741"/>
    </source>
</evidence>
<keyword evidence="10 11" id="KW-0077">Bacteriochlorophyll biosynthesis</keyword>
<keyword evidence="4 11" id="KW-0547">Nucleotide-binding</keyword>
<dbReference type="Pfam" id="PF00148">
    <property type="entry name" value="Oxidored_nitro"/>
    <property type="match status" value="1"/>
</dbReference>
<comment type="catalytic activity">
    <reaction evidence="11">
        <text>chlorophyllide a + oxidized 2[4Fe-4S]-[ferredoxin] + 2 ADP + 2 phosphate = protochlorophyllide a + reduced 2[4Fe-4S]-[ferredoxin] + 2 ATP + 2 H2O</text>
        <dbReference type="Rhea" id="RHEA:28202"/>
        <dbReference type="Rhea" id="RHEA-COMP:10002"/>
        <dbReference type="Rhea" id="RHEA-COMP:10004"/>
        <dbReference type="ChEBI" id="CHEBI:15377"/>
        <dbReference type="ChEBI" id="CHEBI:30616"/>
        <dbReference type="ChEBI" id="CHEBI:33722"/>
        <dbReference type="ChEBI" id="CHEBI:33723"/>
        <dbReference type="ChEBI" id="CHEBI:43474"/>
        <dbReference type="ChEBI" id="CHEBI:83348"/>
        <dbReference type="ChEBI" id="CHEBI:83350"/>
        <dbReference type="ChEBI" id="CHEBI:456216"/>
        <dbReference type="EC" id="1.3.7.7"/>
    </reaction>
</comment>
<dbReference type="HOGENOM" id="CLU_025470_0_0_4"/>
<dbReference type="KEGG" id="pdq:CL55_00013410"/>
<comment type="pathway">
    <text evidence="11">Porphyrin-containing compound metabolism; bacteriochlorophyll biosynthesis (light-independent).</text>
</comment>
<evidence type="ECO:0000256" key="1">
    <source>
        <dbReference type="ARBA" id="ARBA00022485"/>
    </source>
</evidence>
<dbReference type="RefSeq" id="WP_046330406.1">
    <property type="nucleotide sequence ID" value="NZ_CP007501.1"/>
</dbReference>
<keyword evidence="6 11" id="KW-0560">Oxidoreductase</keyword>
<dbReference type="InterPro" id="IPR042298">
    <property type="entry name" value="P-CP_red_C"/>
</dbReference>
<feature type="binding site" evidence="11">
    <location>
        <begin position="427"/>
        <end position="428"/>
    </location>
    <ligand>
        <name>substrate</name>
    </ligand>
</feature>
<comment type="function">
    <text evidence="11">Component of the dark-operative protochlorophyllide reductase (DPOR) that uses Mg-ATP and reduced ferredoxin to reduce ring D of protochlorophyllide (Pchlide) to form chlorophyllide a (Chlide). This reaction is light-independent. The NB-protein (BchN-BchB) is the catalytic component of the complex.</text>
</comment>
<evidence type="ECO:0000256" key="11">
    <source>
        <dbReference type="HAMAP-Rule" id="MF_00353"/>
    </source>
</evidence>
<keyword evidence="1 11" id="KW-0004">4Fe-4S</keyword>
<organism evidence="14 15">
    <name type="scientific">Polynucleobacter duraquae</name>
    <dbReference type="NCBI Taxonomy" id="1835254"/>
    <lineage>
        <taxon>Bacteria</taxon>
        <taxon>Pseudomonadati</taxon>
        <taxon>Pseudomonadota</taxon>
        <taxon>Betaproteobacteria</taxon>
        <taxon>Burkholderiales</taxon>
        <taxon>Burkholderiaceae</taxon>
        <taxon>Polynucleobacter</taxon>
    </lineage>
</organism>
<dbReference type="PATRIC" id="fig|576611.7.peg.1363"/>
<evidence type="ECO:0000256" key="8">
    <source>
        <dbReference type="ARBA" id="ARBA00023014"/>
    </source>
</evidence>
<keyword evidence="2 11" id="KW-0602">Photosynthesis</keyword>
<dbReference type="GO" id="GO:0019685">
    <property type="term" value="P:photosynthesis, dark reaction"/>
    <property type="evidence" value="ECO:0007669"/>
    <property type="project" value="InterPro"/>
</dbReference>
<sequence>MQLTLWTYEGPPHIGAMRIATSMTDLHYVLHSPQGDTYADLLFTMIGRAKTRPPVTYTTFQARDLGGDTAQLFQDSVNSAYERFQPKAMIVGASCTAELIQDDPGGLARALTLPIPVIALELPSYQKKENWGASETFYHIARGLVAFDKSISAQQYQEMRATNAKQDQKPSCNILGPTALGFRNRDDIQEIKSLLEAMGIEVKVVAPLNASVADITQLPQADFNVMLYPEIAQLTCTWLQKTFGQPFTKTIPIGTKATRAFVQEVAALANINPESFLQSQDERAHWYAKSVDSTYLTDKRVFIFGDASHVIAAAKVASEEIGFKVVGLGTYSREFAREVREAAKLYEVEALITDDYLEVEEKVAELTPDLVLGTQMERHIAKRLGIPCAVISAPVHVQDFPARYSPQMGFEGANVLFDTWIHPLMMGLEEHLIMMFRDDFEFSAKAAPSHLGHSSAVKENLHSSEPQSIAPVVSHTQVNAEIFSGTEPANLWDAEAEKELGKIPFFVRGKARRNTEKFAVEHGISHITIETLYDAKAHYGR</sequence>
<dbReference type="GO" id="GO:0016636">
    <property type="term" value="F:oxidoreductase activity, acting on the CH-CH group of donors, iron-sulfur protein as acceptor"/>
    <property type="evidence" value="ECO:0007669"/>
    <property type="project" value="UniProtKB-UniRule"/>
</dbReference>
<dbReference type="GO" id="GO:0046872">
    <property type="term" value="F:metal ion binding"/>
    <property type="evidence" value="ECO:0007669"/>
    <property type="project" value="UniProtKB-KW"/>
</dbReference>
<evidence type="ECO:0000256" key="5">
    <source>
        <dbReference type="ARBA" id="ARBA00022840"/>
    </source>
</evidence>
<comment type="similarity">
    <text evidence="11">Belongs to the ChlB/BchB/BchZ family.</text>
</comment>
<dbReference type="Gene3D" id="1.20.89.20">
    <property type="match status" value="1"/>
</dbReference>
<reference evidence="14 15" key="1">
    <citation type="submission" date="2014-03" db="EMBL/GenBank/DDBJ databases">
        <title>Genome of Polynucleobacter strain MWH-MoK4.</title>
        <authorList>
            <person name="Hahn M.W."/>
        </authorList>
    </citation>
    <scope>NUCLEOTIDE SEQUENCE [LARGE SCALE GENOMIC DNA]</scope>
    <source>
        <strain evidence="14 15">MWH-MoK4</strain>
    </source>
</reference>